<dbReference type="PANTHER" id="PTHR24347">
    <property type="entry name" value="SERINE/THREONINE-PROTEIN KINASE"/>
    <property type="match status" value="1"/>
</dbReference>
<sequence length="350" mass="40564">MCDRYWLIESEKVRTFESIYKLKKEIGRRWYQPVGSASFTFHCRDLTNLEWTVKSLQKKAKCCAEKVRLGHLLHMEHKNVVRLREVFESNDYILLVSEYVEGRPLFEYFACLSELSEAMISSAVNQISRGLMYLHDFGIAHRDLKPNNVLVNKVGEDVTIKISDAAFSTVVGMDMEMELVNGDITFTAPEIFLTHKHGPPVDMWALGVLLFIMVSGVEPFKRENEMDSFRAILKGEFSVDGKEWEGISMHCKDLIRRLLAVEPVIRLTAIQTINHKWISGEETAKHILPEIPYRLESFNQRCKERAEYWKSVKSMLPEDHLERALVKDFSCIALQNRESEHNAAMNKLLY</sequence>
<evidence type="ECO:0000313" key="3">
    <source>
        <dbReference type="Proteomes" id="UP001651158"/>
    </source>
</evidence>
<name>A0ABR4QKC3_9CEST</name>
<dbReference type="InterPro" id="IPR011009">
    <property type="entry name" value="Kinase-like_dom_sf"/>
</dbReference>
<dbReference type="Proteomes" id="UP001651158">
    <property type="component" value="Unassembled WGS sequence"/>
</dbReference>
<dbReference type="Gene3D" id="1.10.510.10">
    <property type="entry name" value="Transferase(Phosphotransferase) domain 1"/>
    <property type="match status" value="1"/>
</dbReference>
<feature type="domain" description="Protein kinase" evidence="1">
    <location>
        <begin position="20"/>
        <end position="278"/>
    </location>
</feature>
<evidence type="ECO:0000259" key="1">
    <source>
        <dbReference type="PROSITE" id="PS50011"/>
    </source>
</evidence>
<organism evidence="2 3">
    <name type="scientific">Taenia crassiceps</name>
    <dbReference type="NCBI Taxonomy" id="6207"/>
    <lineage>
        <taxon>Eukaryota</taxon>
        <taxon>Metazoa</taxon>
        <taxon>Spiralia</taxon>
        <taxon>Lophotrochozoa</taxon>
        <taxon>Platyhelminthes</taxon>
        <taxon>Cestoda</taxon>
        <taxon>Eucestoda</taxon>
        <taxon>Cyclophyllidea</taxon>
        <taxon>Taeniidae</taxon>
        <taxon>Taenia</taxon>
    </lineage>
</organism>
<keyword evidence="3" id="KW-1185">Reference proteome</keyword>
<dbReference type="PROSITE" id="PS50011">
    <property type="entry name" value="PROTEIN_KINASE_DOM"/>
    <property type="match status" value="1"/>
</dbReference>
<dbReference type="PROSITE" id="PS00108">
    <property type="entry name" value="PROTEIN_KINASE_ST"/>
    <property type="match status" value="1"/>
</dbReference>
<dbReference type="Pfam" id="PF00069">
    <property type="entry name" value="Pkinase"/>
    <property type="match status" value="1"/>
</dbReference>
<comment type="caution">
    <text evidence="2">The sequence shown here is derived from an EMBL/GenBank/DDBJ whole genome shotgun (WGS) entry which is preliminary data.</text>
</comment>
<dbReference type="SUPFAM" id="SSF56112">
    <property type="entry name" value="Protein kinase-like (PK-like)"/>
    <property type="match status" value="1"/>
</dbReference>
<dbReference type="InterPro" id="IPR000719">
    <property type="entry name" value="Prot_kinase_dom"/>
</dbReference>
<proteinExistence type="predicted"/>
<keyword evidence="2" id="KW-0808">Transferase</keyword>
<protein>
    <submittedName>
        <fullName evidence="2">Calcium/calmodulin-dependent protein kinase type IV</fullName>
    </submittedName>
</protein>
<reference evidence="2 3" key="1">
    <citation type="journal article" date="2022" name="Front. Cell. Infect. Microbiol.">
        <title>The Genomes of Two Strains of Taenia crassiceps the Animal Model for the Study of Human Cysticercosis.</title>
        <authorList>
            <person name="Bobes R.J."/>
            <person name="Estrada K."/>
            <person name="Rios-Valencia D.G."/>
            <person name="Calderon-Gallegos A."/>
            <person name="de la Torre P."/>
            <person name="Carrero J.C."/>
            <person name="Sanchez-Flores A."/>
            <person name="Laclette J.P."/>
        </authorList>
    </citation>
    <scope>NUCLEOTIDE SEQUENCE [LARGE SCALE GENOMIC DNA]</scope>
    <source>
        <strain evidence="2">WFUcys</strain>
    </source>
</reference>
<evidence type="ECO:0000313" key="2">
    <source>
        <dbReference type="EMBL" id="KAL5110106.1"/>
    </source>
</evidence>
<dbReference type="GO" id="GO:0016301">
    <property type="term" value="F:kinase activity"/>
    <property type="evidence" value="ECO:0007669"/>
    <property type="project" value="UniProtKB-KW"/>
</dbReference>
<dbReference type="SMART" id="SM00220">
    <property type="entry name" value="S_TKc"/>
    <property type="match status" value="1"/>
</dbReference>
<dbReference type="EMBL" id="JAKROA010000002">
    <property type="protein sequence ID" value="KAL5110106.1"/>
    <property type="molecule type" value="Genomic_DNA"/>
</dbReference>
<dbReference type="InterPro" id="IPR008271">
    <property type="entry name" value="Ser/Thr_kinase_AS"/>
</dbReference>
<accession>A0ABR4QKC3</accession>
<keyword evidence="2" id="KW-0418">Kinase</keyword>
<gene>
    <name evidence="2" type="ORF">TcWFU_003435</name>
</gene>